<dbReference type="PROSITE" id="PS50943">
    <property type="entry name" value="HTH_CROC1"/>
    <property type="match status" value="1"/>
</dbReference>
<dbReference type="Proteomes" id="UP000534186">
    <property type="component" value="Unassembled WGS sequence"/>
</dbReference>
<proteinExistence type="predicted"/>
<dbReference type="EMBL" id="JACCCV010000002">
    <property type="protein sequence ID" value="NYF53615.1"/>
    <property type="molecule type" value="Genomic_DNA"/>
</dbReference>
<dbReference type="GO" id="GO:0003677">
    <property type="term" value="F:DNA binding"/>
    <property type="evidence" value="ECO:0007669"/>
    <property type="project" value="UniProtKB-KW"/>
</dbReference>
<dbReference type="NCBIfam" id="TIGR02612">
    <property type="entry name" value="mob_myst_A"/>
    <property type="match status" value="1"/>
</dbReference>
<dbReference type="SUPFAM" id="SSF47413">
    <property type="entry name" value="lambda repressor-like DNA-binding domains"/>
    <property type="match status" value="1"/>
</dbReference>
<evidence type="ECO:0000259" key="1">
    <source>
        <dbReference type="PROSITE" id="PS50943"/>
    </source>
</evidence>
<accession>A0A7Y9NRK8</accession>
<feature type="domain" description="HTH cro/C1-type" evidence="1">
    <location>
        <begin position="34"/>
        <end position="90"/>
    </location>
</feature>
<protein>
    <submittedName>
        <fullName evidence="2">Putative DNA-binding mobile mystery protein A</fullName>
    </submittedName>
</protein>
<comment type="caution">
    <text evidence="2">The sequence shown here is derived from an EMBL/GenBank/DDBJ whole genome shotgun (WGS) entry which is preliminary data.</text>
</comment>
<dbReference type="CDD" id="cd00093">
    <property type="entry name" value="HTH_XRE"/>
    <property type="match status" value="1"/>
</dbReference>
<sequence>MRSEFRNLRLKQLDRALEPYRTARKELRPSKGWIRAIRQALGISSGELARRLGTSRQLPLQLEKGEAEDRITLRSLRAAANALDCDLVYALVPRADSMQELIENRARSEAKNRVLGVEHSMALENQAVGRIDEAVEGETRRLVRKRTSR</sequence>
<dbReference type="InterPro" id="IPR001387">
    <property type="entry name" value="Cro/C1-type_HTH"/>
</dbReference>
<evidence type="ECO:0000313" key="2">
    <source>
        <dbReference type="EMBL" id="NYF53615.1"/>
    </source>
</evidence>
<dbReference type="Gene3D" id="1.10.260.40">
    <property type="entry name" value="lambda repressor-like DNA-binding domains"/>
    <property type="match status" value="1"/>
</dbReference>
<dbReference type="InterPro" id="IPR013435">
    <property type="entry name" value="Mobile_mystery_prot_A"/>
</dbReference>
<dbReference type="Pfam" id="PF01381">
    <property type="entry name" value="HTH_3"/>
    <property type="match status" value="1"/>
</dbReference>
<gene>
    <name evidence="2" type="ORF">HDF12_004014</name>
</gene>
<dbReference type="AlphaFoldDB" id="A0A7Y9NRK8"/>
<keyword evidence="2" id="KW-0238">DNA-binding</keyword>
<dbReference type="InterPro" id="IPR010982">
    <property type="entry name" value="Lambda_DNA-bd_dom_sf"/>
</dbReference>
<name>A0A7Y9NRK8_9BACT</name>
<evidence type="ECO:0000313" key="3">
    <source>
        <dbReference type="Proteomes" id="UP000534186"/>
    </source>
</evidence>
<reference evidence="2 3" key="1">
    <citation type="submission" date="2020-07" db="EMBL/GenBank/DDBJ databases">
        <title>Genomic Encyclopedia of Type Strains, Phase IV (KMG-V): Genome sequencing to study the core and pangenomes of soil and plant-associated prokaryotes.</title>
        <authorList>
            <person name="Whitman W."/>
        </authorList>
    </citation>
    <scope>NUCLEOTIDE SEQUENCE [LARGE SCALE GENOMIC DNA]</scope>
    <source>
        <strain evidence="2 3">M8UP30</strain>
    </source>
</reference>
<organism evidence="2 3">
    <name type="scientific">Tunturiibacter lichenicola</name>
    <dbReference type="NCBI Taxonomy" id="2051959"/>
    <lineage>
        <taxon>Bacteria</taxon>
        <taxon>Pseudomonadati</taxon>
        <taxon>Acidobacteriota</taxon>
        <taxon>Terriglobia</taxon>
        <taxon>Terriglobales</taxon>
        <taxon>Acidobacteriaceae</taxon>
        <taxon>Tunturiibacter</taxon>
    </lineage>
</organism>
<dbReference type="SMART" id="SM00530">
    <property type="entry name" value="HTH_XRE"/>
    <property type="match status" value="1"/>
</dbReference>